<dbReference type="EMBL" id="JAWHQM010000019">
    <property type="protein sequence ID" value="KAK5631485.1"/>
    <property type="molecule type" value="Genomic_DNA"/>
</dbReference>
<reference evidence="2 3" key="1">
    <citation type="submission" date="2023-10" db="EMBL/GenBank/DDBJ databases">
        <title>Draft genome sequence of Xylaria bambusicola isolate GMP-LS, the root and basal stem rot pathogen of sugarcane in Indonesia.</title>
        <authorList>
            <person name="Selvaraj P."/>
            <person name="Muralishankar V."/>
            <person name="Muruganantham S."/>
            <person name="Sp S."/>
            <person name="Haryani S."/>
            <person name="Lau K.J.X."/>
            <person name="Naqvi N.I."/>
        </authorList>
    </citation>
    <scope>NUCLEOTIDE SEQUENCE [LARGE SCALE GENOMIC DNA]</scope>
    <source>
        <strain evidence="2">GMP-LS</strain>
    </source>
</reference>
<proteinExistence type="predicted"/>
<dbReference type="AlphaFoldDB" id="A0AAN7UFU2"/>
<protein>
    <submittedName>
        <fullName evidence="2">Uncharacterized protein</fullName>
    </submittedName>
</protein>
<evidence type="ECO:0000313" key="3">
    <source>
        <dbReference type="Proteomes" id="UP001305414"/>
    </source>
</evidence>
<name>A0AAN7UFU2_9PEZI</name>
<gene>
    <name evidence="2" type="ORF">RRF57_007199</name>
</gene>
<keyword evidence="3" id="KW-1185">Reference proteome</keyword>
<dbReference type="Proteomes" id="UP001305414">
    <property type="component" value="Unassembled WGS sequence"/>
</dbReference>
<organism evidence="2 3">
    <name type="scientific">Xylaria bambusicola</name>
    <dbReference type="NCBI Taxonomy" id="326684"/>
    <lineage>
        <taxon>Eukaryota</taxon>
        <taxon>Fungi</taxon>
        <taxon>Dikarya</taxon>
        <taxon>Ascomycota</taxon>
        <taxon>Pezizomycotina</taxon>
        <taxon>Sordariomycetes</taxon>
        <taxon>Xylariomycetidae</taxon>
        <taxon>Xylariales</taxon>
        <taxon>Xylariaceae</taxon>
        <taxon>Xylaria</taxon>
    </lineage>
</organism>
<sequence>MKLGAVPLCIAKKDITPLYDNIPEISANQGQIRPCLSSKNTDHRNNDEAAHEKSKKHVRGANEVHGNLQRPGIFGYGGSFHYSCHIFLALEYASAIPKSPAA</sequence>
<feature type="compositionally biased region" description="Basic and acidic residues" evidence="1">
    <location>
        <begin position="40"/>
        <end position="52"/>
    </location>
</feature>
<feature type="region of interest" description="Disordered" evidence="1">
    <location>
        <begin position="33"/>
        <end position="64"/>
    </location>
</feature>
<evidence type="ECO:0000256" key="1">
    <source>
        <dbReference type="SAM" id="MobiDB-lite"/>
    </source>
</evidence>
<comment type="caution">
    <text evidence="2">The sequence shown here is derived from an EMBL/GenBank/DDBJ whole genome shotgun (WGS) entry which is preliminary data.</text>
</comment>
<evidence type="ECO:0000313" key="2">
    <source>
        <dbReference type="EMBL" id="KAK5631485.1"/>
    </source>
</evidence>
<accession>A0AAN7UFU2</accession>